<dbReference type="EMBL" id="JALBCA010000103">
    <property type="protein sequence ID" value="KAI2382954.1"/>
    <property type="molecule type" value="Genomic_DNA"/>
</dbReference>
<name>A0ACB8UQ62_9EURO</name>
<sequence>MKMKQLLSSLLHLSLVAASPFMQPRDNGLVGGTKIRGVNLGGWLVLEPWISPSIFEQAGPGAIDEFTLCQILGAGARARLQAHWNSWITKDDFVRMAASGLNYVRIPIGYWAVIKLDGEPYVDGQLDLLDKAIQWARETGIKVMIDLHGAPGSQNGFDNSGRRGDVKWGTGDTINQTLRAVRGLAERYAKITDVVTSIELLNEPAPQNGVNLDQLRQFYRDGWGTVWDSNQQNTLVVLSDAFQDPLSWNGFMTAATGMVNTVLDTHHYQVFDPALVAWNIDQHVQVACNFGKEKVSKTDRPTIIGEWSGALTDCAKYLNGRGRGARYDGSFPDSKYIGSCNGKSVGSVQALPDQDKQNIRRFIEAQLDAAEMGAGWVFWTWKTEGAPEWDMQQLMQQGVFPQPLTDRRFPRC</sequence>
<gene>
    <name evidence="1" type="ORF">LOY88_005588</name>
</gene>
<accession>A0ACB8UQ62</accession>
<comment type="caution">
    <text evidence="1">The sequence shown here is derived from an EMBL/GenBank/DDBJ whole genome shotgun (WGS) entry which is preliminary data.</text>
</comment>
<reference evidence="1" key="1">
    <citation type="journal article" date="2022" name="bioRxiv">
        <title>Population genetic analysis of Ophidiomyces ophidiicola, the causative agent of snake fungal disease, indicates recent introductions to the USA.</title>
        <authorList>
            <person name="Ladner J.T."/>
            <person name="Palmer J.M."/>
            <person name="Ettinger C.L."/>
            <person name="Stajich J.E."/>
            <person name="Farrell T.M."/>
            <person name="Glorioso B.M."/>
            <person name="Lawson B."/>
            <person name="Price S.J."/>
            <person name="Stengle A.G."/>
            <person name="Grear D.A."/>
            <person name="Lorch J.M."/>
        </authorList>
    </citation>
    <scope>NUCLEOTIDE SEQUENCE</scope>
    <source>
        <strain evidence="1">NWHC 24266-5</strain>
    </source>
</reference>
<protein>
    <submittedName>
        <fullName evidence="1">Uncharacterized protein</fullName>
    </submittedName>
</protein>
<organism evidence="1">
    <name type="scientific">Ophidiomyces ophidiicola</name>
    <dbReference type="NCBI Taxonomy" id="1387563"/>
    <lineage>
        <taxon>Eukaryota</taxon>
        <taxon>Fungi</taxon>
        <taxon>Dikarya</taxon>
        <taxon>Ascomycota</taxon>
        <taxon>Pezizomycotina</taxon>
        <taxon>Eurotiomycetes</taxon>
        <taxon>Eurotiomycetidae</taxon>
        <taxon>Onygenales</taxon>
        <taxon>Onygenaceae</taxon>
        <taxon>Ophidiomyces</taxon>
    </lineage>
</organism>
<evidence type="ECO:0000313" key="1">
    <source>
        <dbReference type="EMBL" id="KAI2382954.1"/>
    </source>
</evidence>
<proteinExistence type="predicted"/>